<dbReference type="AlphaFoldDB" id="A0A4U1CJE2"/>
<gene>
    <name evidence="1" type="ORF">FA047_06475</name>
</gene>
<accession>A0A4U1CJE2</accession>
<dbReference type="EMBL" id="SWBQ01000002">
    <property type="protein sequence ID" value="TKC06912.1"/>
    <property type="molecule type" value="Genomic_DNA"/>
</dbReference>
<name>A0A4U1CJE2_9SPHI</name>
<dbReference type="Proteomes" id="UP000307244">
    <property type="component" value="Unassembled WGS sequence"/>
</dbReference>
<sequence>MTVTVLPIIEPYTKPAPPLTKVMNERLQRLAKELEMMHLKDLQAIEPLFEDVVIYISYNSKYSLRWKIVNDVPEEVENIVAEQCGKLGYIRWKFSPYVINQRRED</sequence>
<dbReference type="OrthoDB" id="766726at2"/>
<keyword evidence="2" id="KW-1185">Reference proteome</keyword>
<evidence type="ECO:0000313" key="1">
    <source>
        <dbReference type="EMBL" id="TKC06912.1"/>
    </source>
</evidence>
<evidence type="ECO:0000313" key="2">
    <source>
        <dbReference type="Proteomes" id="UP000307244"/>
    </source>
</evidence>
<comment type="caution">
    <text evidence="1">The sequence shown here is derived from an EMBL/GenBank/DDBJ whole genome shotgun (WGS) entry which is preliminary data.</text>
</comment>
<dbReference type="RefSeq" id="WP_136835186.1">
    <property type="nucleotide sequence ID" value="NZ_SWBQ01000002.1"/>
</dbReference>
<reference evidence="1 2" key="1">
    <citation type="submission" date="2019-04" db="EMBL/GenBank/DDBJ databases">
        <title>Pedobacter sp. RP-3-15 sp. nov., isolated from Arctic soil.</title>
        <authorList>
            <person name="Dahal R.H."/>
            <person name="Kim D.-U."/>
        </authorList>
    </citation>
    <scope>NUCLEOTIDE SEQUENCE [LARGE SCALE GENOMIC DNA]</scope>
    <source>
        <strain evidence="1 2">RP-3-15</strain>
    </source>
</reference>
<proteinExistence type="predicted"/>
<organism evidence="1 2">
    <name type="scientific">Pedobacter frigoris</name>
    <dbReference type="NCBI Taxonomy" id="2571272"/>
    <lineage>
        <taxon>Bacteria</taxon>
        <taxon>Pseudomonadati</taxon>
        <taxon>Bacteroidota</taxon>
        <taxon>Sphingobacteriia</taxon>
        <taxon>Sphingobacteriales</taxon>
        <taxon>Sphingobacteriaceae</taxon>
        <taxon>Pedobacter</taxon>
    </lineage>
</organism>
<protein>
    <submittedName>
        <fullName evidence="1">Uncharacterized protein</fullName>
    </submittedName>
</protein>